<dbReference type="Proteomes" id="UP000576550">
    <property type="component" value="Unassembled WGS sequence"/>
</dbReference>
<evidence type="ECO:0000313" key="1">
    <source>
        <dbReference type="EMBL" id="HHX99150.1"/>
    </source>
</evidence>
<sequence>MKKVGLLIPKTNLTVEYELQYLFSKKFFSIQDVVFYVSKLDYKISYKKDKKRFLNDLVVDSKNKIKDLEYLGVDYISFFCTSSAIINSNVVIDNNPFNAIIEEAKQKNIEKCLLITPYDEIIGGNLKNELEKRDICVCKNININLIKTNDYFDFGINKLKDFIIDNYKKEYENIIISCTNFPTISVINELESKLENNIISSNSCLFNKIKKEVIKR</sequence>
<dbReference type="AlphaFoldDB" id="A0A832R8Q9"/>
<evidence type="ECO:0000313" key="2">
    <source>
        <dbReference type="Proteomes" id="UP000576550"/>
    </source>
</evidence>
<protein>
    <recommendedName>
        <fullName evidence="3">Asp/Glu/hydantoin racemase</fullName>
    </recommendedName>
</protein>
<comment type="caution">
    <text evidence="1">The sequence shown here is derived from an EMBL/GenBank/DDBJ whole genome shotgun (WGS) entry which is preliminary data.</text>
</comment>
<evidence type="ECO:0008006" key="3">
    <source>
        <dbReference type="Google" id="ProtNLM"/>
    </source>
</evidence>
<organism evidence="1 2">
    <name type="scientific">Candidatus Dojkabacteria bacterium</name>
    <dbReference type="NCBI Taxonomy" id="2099670"/>
    <lineage>
        <taxon>Bacteria</taxon>
        <taxon>Candidatus Dojkabacteria</taxon>
    </lineage>
</organism>
<dbReference type="InterPro" id="IPR001920">
    <property type="entry name" value="Asp/Glu_race"/>
</dbReference>
<dbReference type="Gene3D" id="3.40.50.1860">
    <property type="match status" value="2"/>
</dbReference>
<dbReference type="PANTHER" id="PTHR40267:SF1">
    <property type="entry name" value="BLR3294 PROTEIN"/>
    <property type="match status" value="1"/>
</dbReference>
<reference evidence="1 2" key="1">
    <citation type="journal article" date="2020" name="Biotechnol. Biofuels">
        <title>New insights from the biogas microbiome by comprehensive genome-resolved metagenomics of nearly 1600 species originating from multiple anaerobic digesters.</title>
        <authorList>
            <person name="Campanaro S."/>
            <person name="Treu L."/>
            <person name="Rodriguez-R L.M."/>
            <person name="Kovalovszki A."/>
            <person name="Ziels R.M."/>
            <person name="Maus I."/>
            <person name="Zhu X."/>
            <person name="Kougias P.G."/>
            <person name="Basile A."/>
            <person name="Luo G."/>
            <person name="Schluter A."/>
            <person name="Konstantinidis K.T."/>
            <person name="Angelidaki I."/>
        </authorList>
    </citation>
    <scope>NUCLEOTIDE SEQUENCE [LARGE SCALE GENOMIC DNA]</scope>
    <source>
        <strain evidence="1">AS05jafATM_89</strain>
    </source>
</reference>
<dbReference type="InterPro" id="IPR026286">
    <property type="entry name" value="MaiA/AMDase"/>
</dbReference>
<proteinExistence type="predicted"/>
<dbReference type="PANTHER" id="PTHR40267">
    <property type="entry name" value="BLR3294 PROTEIN"/>
    <property type="match status" value="1"/>
</dbReference>
<accession>A0A832R8Q9</accession>
<dbReference type="EMBL" id="DUTP01000001">
    <property type="protein sequence ID" value="HHX99150.1"/>
    <property type="molecule type" value="Genomic_DNA"/>
</dbReference>
<name>A0A832R8Q9_9BACT</name>
<gene>
    <name evidence="1" type="ORF">GX533_00470</name>
</gene>
<dbReference type="GO" id="GO:0016855">
    <property type="term" value="F:racemase and epimerase activity, acting on amino acids and derivatives"/>
    <property type="evidence" value="ECO:0007669"/>
    <property type="project" value="InterPro"/>
</dbReference>